<gene>
    <name evidence="1" type="ORF">Q7A36_33625</name>
</gene>
<dbReference type="EMBL" id="JAUTWS010000081">
    <property type="protein sequence ID" value="MDO9713317.1"/>
    <property type="molecule type" value="Genomic_DNA"/>
</dbReference>
<dbReference type="Proteomes" id="UP001243009">
    <property type="component" value="Unassembled WGS sequence"/>
</dbReference>
<organism evidence="1 2">
    <name type="scientific">Paracraurococcus lichenis</name>
    <dbReference type="NCBI Taxonomy" id="3064888"/>
    <lineage>
        <taxon>Bacteria</taxon>
        <taxon>Pseudomonadati</taxon>
        <taxon>Pseudomonadota</taxon>
        <taxon>Alphaproteobacteria</taxon>
        <taxon>Acetobacterales</taxon>
        <taxon>Roseomonadaceae</taxon>
        <taxon>Paracraurococcus</taxon>
    </lineage>
</organism>
<evidence type="ECO:0000313" key="2">
    <source>
        <dbReference type="Proteomes" id="UP001243009"/>
    </source>
</evidence>
<proteinExistence type="predicted"/>
<reference evidence="1 2" key="1">
    <citation type="submission" date="2023-08" db="EMBL/GenBank/DDBJ databases">
        <title>The draft genome sequence of Paracraurococcus sp. LOR1-02.</title>
        <authorList>
            <person name="Kingkaew E."/>
            <person name="Tanasupawat S."/>
        </authorList>
    </citation>
    <scope>NUCLEOTIDE SEQUENCE [LARGE SCALE GENOMIC DNA]</scope>
    <source>
        <strain evidence="1 2">LOR1-02</strain>
    </source>
</reference>
<name>A0ABT9EAT6_9PROT</name>
<keyword evidence="2" id="KW-1185">Reference proteome</keyword>
<dbReference type="RefSeq" id="WP_305108176.1">
    <property type="nucleotide sequence ID" value="NZ_JAUTWS010000081.1"/>
</dbReference>
<comment type="caution">
    <text evidence="1">The sequence shown here is derived from an EMBL/GenBank/DDBJ whole genome shotgun (WGS) entry which is preliminary data.</text>
</comment>
<accession>A0ABT9EAT6</accession>
<evidence type="ECO:0000313" key="1">
    <source>
        <dbReference type="EMBL" id="MDO9713317.1"/>
    </source>
</evidence>
<protein>
    <recommendedName>
        <fullName evidence="3">Phasin domain-containing protein</fullName>
    </recommendedName>
</protein>
<sequence length="105" mass="11440">MLAAKTIGTEAHRLAGQMVETDNPRTLLRLAASLCAAAEQAATGFAFLRERMSAAEAAARCAREDMESATFAAMSQIEDAQRAFLTNIGKLNRRQRELGSRRVRA</sequence>
<evidence type="ECO:0008006" key="3">
    <source>
        <dbReference type="Google" id="ProtNLM"/>
    </source>
</evidence>